<evidence type="ECO:0000256" key="4">
    <source>
        <dbReference type="ARBA" id="ARBA00022795"/>
    </source>
</evidence>
<evidence type="ECO:0000256" key="1">
    <source>
        <dbReference type="ARBA" id="ARBA00004514"/>
    </source>
</evidence>
<dbReference type="GO" id="GO:0071973">
    <property type="term" value="P:bacterial-type flagellum-dependent cell motility"/>
    <property type="evidence" value="ECO:0007669"/>
    <property type="project" value="TreeGrafter"/>
</dbReference>
<evidence type="ECO:0000313" key="7">
    <source>
        <dbReference type="Proteomes" id="UP000197781"/>
    </source>
</evidence>
<reference evidence="6 7" key="1">
    <citation type="submission" date="2016-11" db="EMBL/GenBank/DDBJ databases">
        <authorList>
            <person name="Jaros S."/>
            <person name="Januszkiewicz K."/>
            <person name="Wedrychowicz H."/>
        </authorList>
    </citation>
    <scope>NUCLEOTIDE SEQUENCE [LARGE SCALE GENOMIC DNA]</scope>
    <source>
        <strain evidence="6 7">NF2</strain>
    </source>
</reference>
<evidence type="ECO:0000313" key="6">
    <source>
        <dbReference type="EMBL" id="ASJ56091.1"/>
    </source>
</evidence>
<dbReference type="EMBL" id="CP018145">
    <property type="protein sequence ID" value="ASJ56091.1"/>
    <property type="molecule type" value="Genomic_DNA"/>
</dbReference>
<comment type="similarity">
    <text evidence="2">Belongs to the FliS family.</text>
</comment>
<dbReference type="GO" id="GO:0044780">
    <property type="term" value="P:bacterial-type flagellum assembly"/>
    <property type="evidence" value="ECO:0007669"/>
    <property type="project" value="InterPro"/>
</dbReference>
<sequence>MLQNAAQSYQTNQATTATPAELTFMLYNGALKFLKLAKAGIQKSDVELINNSCQRVQSIINELIVTLNDAYPISQQFRTMYDYMLRRTIEANVRKDIGAIEEVEDFFLQFRDTWKEAMLLAKNRG</sequence>
<protein>
    <submittedName>
        <fullName evidence="6">Flagellar export chaperone FliS</fullName>
    </submittedName>
</protein>
<dbReference type="KEGG" id="bfm:BP422_22615"/>
<accession>A0A220MM07</accession>
<keyword evidence="4" id="KW-1005">Bacterial flagellum biogenesis</keyword>
<dbReference type="NCBIfam" id="TIGR00208">
    <property type="entry name" value="fliS"/>
    <property type="match status" value="1"/>
</dbReference>
<dbReference type="SUPFAM" id="SSF101116">
    <property type="entry name" value="Flagellar export chaperone FliS"/>
    <property type="match status" value="1"/>
</dbReference>
<keyword evidence="6" id="KW-0282">Flagellum</keyword>
<dbReference type="PIRSF" id="PIRSF039090">
    <property type="entry name" value="Flis"/>
    <property type="match status" value="1"/>
</dbReference>
<keyword evidence="6" id="KW-0969">Cilium</keyword>
<dbReference type="CDD" id="cd16098">
    <property type="entry name" value="FliS"/>
    <property type="match status" value="1"/>
</dbReference>
<evidence type="ECO:0000256" key="3">
    <source>
        <dbReference type="ARBA" id="ARBA00022490"/>
    </source>
</evidence>
<keyword evidence="6" id="KW-0966">Cell projection</keyword>
<dbReference type="RefSeq" id="WP_088909696.1">
    <property type="nucleotide sequence ID" value="NZ_CP018145.1"/>
</dbReference>
<keyword evidence="3" id="KW-0963">Cytoplasm</keyword>
<dbReference type="Pfam" id="PF02561">
    <property type="entry name" value="FliS"/>
    <property type="match status" value="1"/>
</dbReference>
<dbReference type="Gene3D" id="1.20.120.340">
    <property type="entry name" value="Flagellar protein FliS"/>
    <property type="match status" value="1"/>
</dbReference>
<evidence type="ECO:0000256" key="2">
    <source>
        <dbReference type="ARBA" id="ARBA00008787"/>
    </source>
</evidence>
<comment type="subcellular location">
    <subcellularLocation>
        <location evidence="1">Cytoplasm</location>
        <location evidence="1">Cytosol</location>
    </subcellularLocation>
</comment>
<dbReference type="PANTHER" id="PTHR34773">
    <property type="entry name" value="FLAGELLAR SECRETION CHAPERONE FLIS"/>
    <property type="match status" value="1"/>
</dbReference>
<proteinExistence type="inferred from homology"/>
<gene>
    <name evidence="6" type="ORF">BP422_22615</name>
</gene>
<evidence type="ECO:0000256" key="5">
    <source>
        <dbReference type="ARBA" id="ARBA00023186"/>
    </source>
</evidence>
<organism evidence="6 7">
    <name type="scientific">Brevibacillus formosus</name>
    <dbReference type="NCBI Taxonomy" id="54913"/>
    <lineage>
        <taxon>Bacteria</taxon>
        <taxon>Bacillati</taxon>
        <taxon>Bacillota</taxon>
        <taxon>Bacilli</taxon>
        <taxon>Bacillales</taxon>
        <taxon>Paenibacillaceae</taxon>
        <taxon>Brevibacillus</taxon>
    </lineage>
</organism>
<dbReference type="GO" id="GO:0005829">
    <property type="term" value="C:cytosol"/>
    <property type="evidence" value="ECO:0007669"/>
    <property type="project" value="UniProtKB-SubCell"/>
</dbReference>
<dbReference type="AlphaFoldDB" id="A0A220MM07"/>
<name>A0A220MM07_9BACL</name>
<dbReference type="InterPro" id="IPR003713">
    <property type="entry name" value="FliS"/>
</dbReference>
<dbReference type="PANTHER" id="PTHR34773:SF1">
    <property type="entry name" value="FLAGELLAR SECRETION CHAPERONE FLIS"/>
    <property type="match status" value="1"/>
</dbReference>
<dbReference type="InterPro" id="IPR036584">
    <property type="entry name" value="FliS_sf"/>
</dbReference>
<keyword evidence="5" id="KW-0143">Chaperone</keyword>
<dbReference type="Proteomes" id="UP000197781">
    <property type="component" value="Chromosome"/>
</dbReference>